<evidence type="ECO:0000313" key="1">
    <source>
        <dbReference type="EMBL" id="MBC8534562.1"/>
    </source>
</evidence>
<name>A0A926DAZ9_9FIRM</name>
<dbReference type="AlphaFoldDB" id="A0A926DAZ9"/>
<sequence>MRLIDADALNFVCVAPADDYGCGFLDGIDWAEEEVEKAPTIDGVEKVVHCKDCRYWDGYNHSGRCEAPVNGLVRENTSANDFCSYGERKGDVESDGMDQRER</sequence>
<dbReference type="Proteomes" id="UP000651482">
    <property type="component" value="Unassembled WGS sequence"/>
</dbReference>
<organism evidence="1 2">
    <name type="scientific">Yeguia hominis</name>
    <dbReference type="NCBI Taxonomy" id="2763662"/>
    <lineage>
        <taxon>Bacteria</taxon>
        <taxon>Bacillati</taxon>
        <taxon>Bacillota</taxon>
        <taxon>Clostridia</taxon>
        <taxon>Eubacteriales</taxon>
        <taxon>Yeguiaceae</taxon>
        <taxon>Yeguia</taxon>
    </lineage>
</organism>
<evidence type="ECO:0000313" key="2">
    <source>
        <dbReference type="Proteomes" id="UP000651482"/>
    </source>
</evidence>
<dbReference type="EMBL" id="JACRSN010000019">
    <property type="protein sequence ID" value="MBC8534562.1"/>
    <property type="molecule type" value="Genomic_DNA"/>
</dbReference>
<accession>A0A926DAZ9</accession>
<gene>
    <name evidence="1" type="ORF">IAG03_11330</name>
</gene>
<comment type="caution">
    <text evidence="1">The sequence shown here is derived from an EMBL/GenBank/DDBJ whole genome shotgun (WGS) entry which is preliminary data.</text>
</comment>
<reference evidence="1" key="1">
    <citation type="submission" date="2020-08" db="EMBL/GenBank/DDBJ databases">
        <title>Genome public.</title>
        <authorList>
            <person name="Liu C."/>
            <person name="Sun Q."/>
        </authorList>
    </citation>
    <scope>NUCLEOTIDE SEQUENCE</scope>
    <source>
        <strain evidence="1">NSJ-40</strain>
    </source>
</reference>
<dbReference type="RefSeq" id="WP_249320149.1">
    <property type="nucleotide sequence ID" value="NZ_JACRSN010000019.1"/>
</dbReference>
<keyword evidence="2" id="KW-1185">Reference proteome</keyword>
<protein>
    <submittedName>
        <fullName evidence="1">Uncharacterized protein</fullName>
    </submittedName>
</protein>
<proteinExistence type="predicted"/>